<evidence type="ECO:0000256" key="1">
    <source>
        <dbReference type="SAM" id="MobiDB-lite"/>
    </source>
</evidence>
<evidence type="ECO:0000313" key="2">
    <source>
        <dbReference type="EMBL" id="MCH97836.1"/>
    </source>
</evidence>
<feature type="compositionally biased region" description="Polar residues" evidence="1">
    <location>
        <begin position="163"/>
        <end position="173"/>
    </location>
</feature>
<name>A0A392ND86_9FABA</name>
<feature type="compositionally biased region" description="Basic and acidic residues" evidence="1">
    <location>
        <begin position="1"/>
        <end position="10"/>
    </location>
</feature>
<organism evidence="2 3">
    <name type="scientific">Trifolium medium</name>
    <dbReference type="NCBI Taxonomy" id="97028"/>
    <lineage>
        <taxon>Eukaryota</taxon>
        <taxon>Viridiplantae</taxon>
        <taxon>Streptophyta</taxon>
        <taxon>Embryophyta</taxon>
        <taxon>Tracheophyta</taxon>
        <taxon>Spermatophyta</taxon>
        <taxon>Magnoliopsida</taxon>
        <taxon>eudicotyledons</taxon>
        <taxon>Gunneridae</taxon>
        <taxon>Pentapetalae</taxon>
        <taxon>rosids</taxon>
        <taxon>fabids</taxon>
        <taxon>Fabales</taxon>
        <taxon>Fabaceae</taxon>
        <taxon>Papilionoideae</taxon>
        <taxon>50 kb inversion clade</taxon>
        <taxon>NPAAA clade</taxon>
        <taxon>Hologalegina</taxon>
        <taxon>IRL clade</taxon>
        <taxon>Trifolieae</taxon>
        <taxon>Trifolium</taxon>
    </lineage>
</organism>
<feature type="region of interest" description="Disordered" evidence="1">
    <location>
        <begin position="1"/>
        <end position="68"/>
    </location>
</feature>
<protein>
    <submittedName>
        <fullName evidence="2">Envelope-like protein</fullName>
    </submittedName>
</protein>
<feature type="compositionally biased region" description="Polar residues" evidence="1">
    <location>
        <begin position="196"/>
        <end position="205"/>
    </location>
</feature>
<feature type="non-terminal residue" evidence="2">
    <location>
        <position position="291"/>
    </location>
</feature>
<feature type="compositionally biased region" description="Polar residues" evidence="1">
    <location>
        <begin position="43"/>
        <end position="62"/>
    </location>
</feature>
<dbReference type="EMBL" id="LXQA010036044">
    <property type="protein sequence ID" value="MCH97836.1"/>
    <property type="molecule type" value="Genomic_DNA"/>
</dbReference>
<accession>A0A392ND86</accession>
<keyword evidence="3" id="KW-1185">Reference proteome</keyword>
<evidence type="ECO:0000313" key="3">
    <source>
        <dbReference type="Proteomes" id="UP000265520"/>
    </source>
</evidence>
<gene>
    <name evidence="2" type="ORF">A2U01_0018832</name>
</gene>
<sequence>MSDLYHKENPFESINDDPNVKTYKQTSETLGKENPHFDEPHSAFTSNVANDPNLKIPSSTGDMSDDAAVPTKANFDFVPENVNMSEKEKSPENMVNDNASDNNTVVNSHSKESMKTVSENFDNESVEKDKSGDVNVIDIYEVVSKDKSAEKTPTPSIAKRLRSNTGKAVSSPNKLARTTRAAKKTSEKLVNFGPPRSSSKVTISCSKGKKNLKRKEPPSRDSEFEEEAVKVTTGLMKTVKDLGSCYERLVKEFLINIDEECNDPTSPDYRKVYVRGRCTEFSPDVINQFLG</sequence>
<feature type="compositionally biased region" description="Polar residues" evidence="1">
    <location>
        <begin position="93"/>
        <end position="108"/>
    </location>
</feature>
<reference evidence="2 3" key="1">
    <citation type="journal article" date="2018" name="Front. Plant Sci.">
        <title>Red Clover (Trifolium pratense) and Zigzag Clover (T. medium) - A Picture of Genomic Similarities and Differences.</title>
        <authorList>
            <person name="Dluhosova J."/>
            <person name="Istvanek J."/>
            <person name="Nedelnik J."/>
            <person name="Repkova J."/>
        </authorList>
    </citation>
    <scope>NUCLEOTIDE SEQUENCE [LARGE SCALE GENOMIC DNA]</scope>
    <source>
        <strain evidence="3">cv. 10/8</strain>
        <tissue evidence="2">Leaf</tissue>
    </source>
</reference>
<feature type="compositionally biased region" description="Basic and acidic residues" evidence="1">
    <location>
        <begin position="30"/>
        <end position="41"/>
    </location>
</feature>
<comment type="caution">
    <text evidence="2">The sequence shown here is derived from an EMBL/GenBank/DDBJ whole genome shotgun (WGS) entry which is preliminary data.</text>
</comment>
<dbReference type="Proteomes" id="UP000265520">
    <property type="component" value="Unassembled WGS sequence"/>
</dbReference>
<feature type="region of interest" description="Disordered" evidence="1">
    <location>
        <begin position="146"/>
        <end position="225"/>
    </location>
</feature>
<dbReference type="AlphaFoldDB" id="A0A392ND86"/>
<proteinExistence type="predicted"/>
<feature type="region of interest" description="Disordered" evidence="1">
    <location>
        <begin position="86"/>
        <end position="129"/>
    </location>
</feature>